<feature type="compositionally biased region" description="Low complexity" evidence="1">
    <location>
        <begin position="344"/>
        <end position="360"/>
    </location>
</feature>
<dbReference type="PANTHER" id="PTHR31680:SF4">
    <property type="entry name" value="LONGIFOLIA PROTEIN"/>
    <property type="match status" value="1"/>
</dbReference>
<feature type="compositionally biased region" description="Polar residues" evidence="1">
    <location>
        <begin position="126"/>
        <end position="148"/>
    </location>
</feature>
<evidence type="ECO:0000313" key="4">
    <source>
        <dbReference type="EMBL" id="CAK9857741.1"/>
    </source>
</evidence>
<proteinExistence type="predicted"/>
<evidence type="ECO:0008006" key="6">
    <source>
        <dbReference type="Google" id="ProtNLM"/>
    </source>
</evidence>
<keyword evidence="5" id="KW-1185">Reference proteome</keyword>
<evidence type="ECO:0000313" key="5">
    <source>
        <dbReference type="Proteomes" id="UP001497522"/>
    </source>
</evidence>
<feature type="region of interest" description="Disordered" evidence="1">
    <location>
        <begin position="931"/>
        <end position="964"/>
    </location>
</feature>
<feature type="region of interest" description="Disordered" evidence="1">
    <location>
        <begin position="85"/>
        <end position="106"/>
    </location>
</feature>
<feature type="domain" description="DUF4378" evidence="2">
    <location>
        <begin position="762"/>
        <end position="921"/>
    </location>
</feature>
<dbReference type="InterPro" id="IPR025486">
    <property type="entry name" value="DUF4378"/>
</dbReference>
<dbReference type="Pfam" id="PF14309">
    <property type="entry name" value="DUF4378"/>
    <property type="match status" value="1"/>
</dbReference>
<feature type="compositionally biased region" description="Pro residues" evidence="1">
    <location>
        <begin position="87"/>
        <end position="96"/>
    </location>
</feature>
<evidence type="ECO:0000256" key="1">
    <source>
        <dbReference type="SAM" id="MobiDB-lite"/>
    </source>
</evidence>
<dbReference type="Proteomes" id="UP001497522">
    <property type="component" value="Chromosome 1"/>
</dbReference>
<name>A0ABP1A5H3_9BRYO</name>
<dbReference type="EMBL" id="OZ023702">
    <property type="protein sequence ID" value="CAK9857741.1"/>
    <property type="molecule type" value="Genomic_DNA"/>
</dbReference>
<feature type="region of interest" description="Disordered" evidence="1">
    <location>
        <begin position="172"/>
        <end position="201"/>
    </location>
</feature>
<evidence type="ECO:0000259" key="3">
    <source>
        <dbReference type="Pfam" id="PF14383"/>
    </source>
</evidence>
<feature type="region of interest" description="Disordered" evidence="1">
    <location>
        <begin position="315"/>
        <end position="468"/>
    </location>
</feature>
<feature type="region of interest" description="Disordered" evidence="1">
    <location>
        <begin position="126"/>
        <end position="155"/>
    </location>
</feature>
<dbReference type="InterPro" id="IPR033334">
    <property type="entry name" value="LNG1/2"/>
</dbReference>
<feature type="compositionally biased region" description="Basic residues" evidence="1">
    <location>
        <begin position="785"/>
        <end position="794"/>
    </location>
</feature>
<evidence type="ECO:0000259" key="2">
    <source>
        <dbReference type="Pfam" id="PF14309"/>
    </source>
</evidence>
<feature type="compositionally biased region" description="Low complexity" evidence="1">
    <location>
        <begin position="932"/>
        <end position="964"/>
    </location>
</feature>
<feature type="compositionally biased region" description="Polar residues" evidence="1">
    <location>
        <begin position="431"/>
        <end position="444"/>
    </location>
</feature>
<protein>
    <recommendedName>
        <fullName evidence="6">DUF4378 domain-containing protein</fullName>
    </recommendedName>
</protein>
<gene>
    <name evidence="4" type="ORF">CSSPJE1EN2_LOCUS736</name>
</gene>
<dbReference type="Pfam" id="PF14383">
    <property type="entry name" value="VARLMGL"/>
    <property type="match status" value="1"/>
</dbReference>
<reference evidence="4 5" key="1">
    <citation type="submission" date="2024-03" db="EMBL/GenBank/DDBJ databases">
        <authorList>
            <consortium name="ELIXIR-Norway"/>
            <consortium name="Elixir Norway"/>
        </authorList>
    </citation>
    <scope>NUCLEOTIDE SEQUENCE [LARGE SCALE GENOMIC DNA]</scope>
</reference>
<dbReference type="InterPro" id="IPR032795">
    <property type="entry name" value="DUF3741-assoc"/>
</dbReference>
<dbReference type="PANTHER" id="PTHR31680">
    <property type="entry name" value="LONGIFOLIA PROTEIN"/>
    <property type="match status" value="1"/>
</dbReference>
<organism evidence="4 5">
    <name type="scientific">Sphagnum jensenii</name>
    <dbReference type="NCBI Taxonomy" id="128206"/>
    <lineage>
        <taxon>Eukaryota</taxon>
        <taxon>Viridiplantae</taxon>
        <taxon>Streptophyta</taxon>
        <taxon>Embryophyta</taxon>
        <taxon>Bryophyta</taxon>
        <taxon>Sphagnophytina</taxon>
        <taxon>Sphagnopsida</taxon>
        <taxon>Sphagnales</taxon>
        <taxon>Sphagnaceae</taxon>
        <taxon>Sphagnum</taxon>
    </lineage>
</organism>
<sequence>MPTTSPASFMDVLSEDPQRVFHKDMGCMTGILQIFDRHPALTAQRYSSRCNPNLHDEEVVKHVQTTITTTTTTTTKPRLSFYIQENVPPPPPPPPSSSFQGRDGGHPFAVEGCKDVLACEAAVTAASSSPGHSGNHSDNVGQKSSSFSVRGGGDHQENNVVARLMGLDKLPNFEQQKKTPPQKSLFCRTPPREVQLPNQPSPPLGLALLPLTRVRSRSASCQSPKFMEGMPPLLFKQQDACNNNAMKSGNVPQTGKQFSEENSAAVQKLDFVTRQEPLSGDMAQRVRQLRLRNSVQERKTLKQILEAMQLKGLLHSPKHKQVQGLNSRSDPTMPPTESYLQPHSPSYSSSSSTTTATMKSPAREPPNNSTKSRSQYHRCAFGSGSTRMGEKKSLQGNLSLLKEHEESKLGRLGPSSSKTPKLKESLKKGKTNSLDPNTSRSGKSPSADAKLKTRILDSTARKSQRSSGAFVELASNKIKPSKTSSNNTMAQKFLKKQSPSKLCTNTGMSIMASAEVVKDKPATIDEEGDFRLQKKPPNFLIKKFELSENLPTVGATMEQPSPVSVLNNTAFEDEELIPSPQSCTTPVLSDDALERNNKKFTSSVDNVDVEDELAAAAAAAPATVRKKLCFEIDSSQQQQQQQQQLLLRPVKTSKDVEDDNANIELLPFDSKNTTSSALTTSRSITGISLKNKEDDRQFVHDSLVVVPDQLITKEEFLPEISTQQQHPVVIDPLVHTTPDTSSTTISIDPAMLIRLEQQWQRRKQEHNMSNNQQGCCKHEEEHSSKEKKRKKKKKKEILDKRLLLDAFNEITSRKLPPFLNQDVPWTTIFAQQHQHQEQQQQQLVVSVQEPAMVQSFVKEVWDELRRIPCAQFDDDVHHTVQTVLRKDIGAKLQQSWSEFNVDVTEVGLELERQIFKELVKEVVAEFLWSRRPTTPTTSSTPTTTTTTTTMSTKTSMTTPTTPTTTAIRVDVEQ</sequence>
<feature type="region of interest" description="Disordered" evidence="1">
    <location>
        <begin position="761"/>
        <end position="794"/>
    </location>
</feature>
<feature type="domain" description="DUF3741" evidence="3">
    <location>
        <begin position="159"/>
        <end position="171"/>
    </location>
</feature>
<accession>A0ABP1A5H3</accession>